<feature type="chain" id="PRO_5037250063" evidence="2">
    <location>
        <begin position="22"/>
        <end position="205"/>
    </location>
</feature>
<dbReference type="Proteomes" id="UP000887566">
    <property type="component" value="Unplaced"/>
</dbReference>
<evidence type="ECO:0000256" key="2">
    <source>
        <dbReference type="SAM" id="SignalP"/>
    </source>
</evidence>
<name>A0A914UMP7_9BILA</name>
<feature type="signal peptide" evidence="2">
    <location>
        <begin position="1"/>
        <end position="21"/>
    </location>
</feature>
<keyword evidence="3" id="KW-1185">Reference proteome</keyword>
<dbReference type="AlphaFoldDB" id="A0A914UMP7"/>
<keyword evidence="2" id="KW-0732">Signal</keyword>
<reference evidence="4" key="1">
    <citation type="submission" date="2022-11" db="UniProtKB">
        <authorList>
            <consortium name="WormBaseParasite"/>
        </authorList>
    </citation>
    <scope>IDENTIFICATION</scope>
</reference>
<feature type="region of interest" description="Disordered" evidence="1">
    <location>
        <begin position="93"/>
        <end position="112"/>
    </location>
</feature>
<dbReference type="WBParaSite" id="PSAMB.scaffold110size77990.g1972.t1">
    <property type="protein sequence ID" value="PSAMB.scaffold110size77990.g1972.t1"/>
    <property type="gene ID" value="PSAMB.scaffold110size77990.g1972"/>
</dbReference>
<protein>
    <submittedName>
        <fullName evidence="4">Uncharacterized protein</fullName>
    </submittedName>
</protein>
<proteinExistence type="predicted"/>
<sequence length="205" mass="23136">MLKHTVVLMVCLAPMLVPGHSHNVHRRNNNVLERAASESSHDNLASFIDQLAKKKGMVGCYWTVCCEGWSEGHCTRWYRCCVGSIIPDESEELTSTEEHYDGGSSDSEALPQLPHSSQVNEVLNQENRCWTSGRCTMCCSEDKELPADEEDPDTQESRTKLVSGNKLRIKSFSRRMKYLRSLTAIDTNNHSNDCFSQGHCILCCY</sequence>
<organism evidence="3 4">
    <name type="scientific">Plectus sambesii</name>
    <dbReference type="NCBI Taxonomy" id="2011161"/>
    <lineage>
        <taxon>Eukaryota</taxon>
        <taxon>Metazoa</taxon>
        <taxon>Ecdysozoa</taxon>
        <taxon>Nematoda</taxon>
        <taxon>Chromadorea</taxon>
        <taxon>Plectida</taxon>
        <taxon>Plectina</taxon>
        <taxon>Plectoidea</taxon>
        <taxon>Plectidae</taxon>
        <taxon>Plectus</taxon>
    </lineage>
</organism>
<evidence type="ECO:0000313" key="3">
    <source>
        <dbReference type="Proteomes" id="UP000887566"/>
    </source>
</evidence>
<evidence type="ECO:0000256" key="1">
    <source>
        <dbReference type="SAM" id="MobiDB-lite"/>
    </source>
</evidence>
<evidence type="ECO:0000313" key="4">
    <source>
        <dbReference type="WBParaSite" id="PSAMB.scaffold110size77990.g1972.t1"/>
    </source>
</evidence>
<accession>A0A914UMP7</accession>